<evidence type="ECO:0000313" key="3">
    <source>
        <dbReference type="Proteomes" id="UP000683579"/>
    </source>
</evidence>
<accession>A0ABX8K945</accession>
<keyword evidence="1" id="KW-0812">Transmembrane</keyword>
<organism evidence="2 3">
    <name type="scientific">Citrobacter pasteurii</name>
    <dbReference type="NCBI Taxonomy" id="1563222"/>
    <lineage>
        <taxon>Bacteria</taxon>
        <taxon>Pseudomonadati</taxon>
        <taxon>Pseudomonadota</taxon>
        <taxon>Gammaproteobacteria</taxon>
        <taxon>Enterobacterales</taxon>
        <taxon>Enterobacteriaceae</taxon>
        <taxon>Citrobacter</taxon>
    </lineage>
</organism>
<reference evidence="2 3" key="1">
    <citation type="submission" date="2021-06" db="EMBL/GenBank/DDBJ databases">
        <title>FDA dAtabase for Regulatory Grade micrObial Sequences (FDA-ARGOS): Supporting development and validation of Infectious Disease Dx tests.</title>
        <authorList>
            <person name="Sproer C."/>
            <person name="Gronow S."/>
            <person name="Severitt S."/>
            <person name="Schroder I."/>
            <person name="Tallon L."/>
            <person name="Sadzewicz L."/>
            <person name="Zhao X."/>
            <person name="Boylan J."/>
            <person name="Ott S."/>
            <person name="Bowen H."/>
            <person name="Vavikolanu K."/>
            <person name="Mehta A."/>
            <person name="Aluvathingal J."/>
            <person name="Nadendla S."/>
            <person name="Lowell S."/>
            <person name="Myers T."/>
            <person name="Yan Y."/>
        </authorList>
    </citation>
    <scope>NUCLEOTIDE SEQUENCE [LARGE SCALE GENOMIC DNA]</scope>
    <source>
        <strain evidence="2 3">FDAARGOS 1424</strain>
    </source>
</reference>
<keyword evidence="1" id="KW-1133">Transmembrane helix</keyword>
<keyword evidence="3" id="KW-1185">Reference proteome</keyword>
<sequence length="98" mass="10938">MASPDGGADALSGLQAQFHPGVYGVIPTPPLTFILSAKIVHHFPLTVNDSVTYSIAFFYICLNLFLRYLWLNPAFSAVRFNVHGINRSDMQHVLRKFS</sequence>
<feature type="transmembrane region" description="Helical" evidence="1">
    <location>
        <begin position="51"/>
        <end position="70"/>
    </location>
</feature>
<protein>
    <submittedName>
        <fullName evidence="2">Uncharacterized protein</fullName>
    </submittedName>
</protein>
<name>A0ABX8K945_9ENTR</name>
<evidence type="ECO:0000256" key="1">
    <source>
        <dbReference type="SAM" id="Phobius"/>
    </source>
</evidence>
<keyword evidence="1" id="KW-0472">Membrane</keyword>
<gene>
    <name evidence="2" type="ORF">I6L54_02350</name>
</gene>
<dbReference type="Proteomes" id="UP000683579">
    <property type="component" value="Chromosome"/>
</dbReference>
<evidence type="ECO:0000313" key="2">
    <source>
        <dbReference type="EMBL" id="QXA45296.1"/>
    </source>
</evidence>
<proteinExistence type="predicted"/>
<dbReference type="RefSeq" id="WP_040231631.1">
    <property type="nucleotide sequence ID" value="NZ_CP077262.1"/>
</dbReference>
<dbReference type="EMBL" id="CP077262">
    <property type="protein sequence ID" value="QXA45296.1"/>
    <property type="molecule type" value="Genomic_DNA"/>
</dbReference>